<reference evidence="3 4" key="1">
    <citation type="submission" date="2021-01" db="EMBL/GenBank/DDBJ databases">
        <title>Chromosome-level genome assembly of a human fungal pathogen reveals clustering of transcriptionally co-regulated genes.</title>
        <authorList>
            <person name="Voorhies M."/>
            <person name="Cohen S."/>
            <person name="Shea T.P."/>
            <person name="Petrus S."/>
            <person name="Munoz J.F."/>
            <person name="Poplawski S."/>
            <person name="Goldman W.E."/>
            <person name="Michael T."/>
            <person name="Cuomo C.A."/>
            <person name="Sil A."/>
            <person name="Beyhan S."/>
        </authorList>
    </citation>
    <scope>NUCLEOTIDE SEQUENCE [LARGE SCALE GENOMIC DNA]</scope>
    <source>
        <strain evidence="3 4">G184AR</strain>
    </source>
</reference>
<feature type="compositionally biased region" description="Polar residues" evidence="1">
    <location>
        <begin position="93"/>
        <end position="106"/>
    </location>
</feature>
<organism evidence="3 4">
    <name type="scientific">Ajellomyces capsulatus</name>
    <name type="common">Darling's disease fungus</name>
    <name type="synonym">Histoplasma capsulatum</name>
    <dbReference type="NCBI Taxonomy" id="5037"/>
    <lineage>
        <taxon>Eukaryota</taxon>
        <taxon>Fungi</taxon>
        <taxon>Dikarya</taxon>
        <taxon>Ascomycota</taxon>
        <taxon>Pezizomycotina</taxon>
        <taxon>Eurotiomycetes</taxon>
        <taxon>Eurotiomycetidae</taxon>
        <taxon>Onygenales</taxon>
        <taxon>Ajellomycetaceae</taxon>
        <taxon>Histoplasma</taxon>
    </lineage>
</organism>
<dbReference type="OrthoDB" id="5416097at2759"/>
<gene>
    <name evidence="3" type="ORF">I7I52_07012</name>
</gene>
<protein>
    <recommendedName>
        <fullName evidence="2">HNH nuclease domain-containing protein</fullName>
    </recommendedName>
</protein>
<feature type="region of interest" description="Disordered" evidence="1">
    <location>
        <begin position="92"/>
        <end position="112"/>
    </location>
</feature>
<evidence type="ECO:0000259" key="2">
    <source>
        <dbReference type="Pfam" id="PF13391"/>
    </source>
</evidence>
<dbReference type="Proteomes" id="UP000670092">
    <property type="component" value="Unassembled WGS sequence"/>
</dbReference>
<name>A0A8H7YQ12_AJECA</name>
<sequence>MEMEEDRVADRLDEAFNIQSQERADLLSELRDAVGQDAVKAAMWACLQVCDISKLRELVGYARGCPSTFALLEYPSLSIPLHWMQRPLRDRATSLTTSNSPATPSDGTLRRSNRLKKPVKLAKERDGYKCVLTNITLCEAAHIFPHCMINETPPQTSLAAAVPPFWKLLHFFFEPDRLNRWRAEIFKDPSNPTQTADGCHNMICLSPIAHEMWSRGQFALRPVSMSDDCKELTVKFYWQPKPPHDRFASVNIQMAPNSSRDLVQVNGSQLAIFNNTDSQPAIKSGDTFIFRTTNPDTHPLPSFELLDMQWCLQRIVSMSGAAGVYDEEDDDDDNDDDSKWHKGVVHKSISEWDIYSWVPPPPSDSASSEGDELDSSTTSSISPTSSPLKPLAPQGKNLSVETRGAEPTVSCDALHELATV</sequence>
<dbReference type="Pfam" id="PF13391">
    <property type="entry name" value="HNH_2"/>
    <property type="match status" value="1"/>
</dbReference>
<feature type="region of interest" description="Disordered" evidence="1">
    <location>
        <begin position="356"/>
        <end position="420"/>
    </location>
</feature>
<dbReference type="AlphaFoldDB" id="A0A8H7YQ12"/>
<feature type="domain" description="HNH nuclease" evidence="2">
    <location>
        <begin position="130"/>
        <end position="220"/>
    </location>
</feature>
<dbReference type="EMBL" id="JAEVHI010000003">
    <property type="protein sequence ID" value="KAG5296380.1"/>
    <property type="molecule type" value="Genomic_DNA"/>
</dbReference>
<accession>A0A8H7YQ12</accession>
<proteinExistence type="predicted"/>
<evidence type="ECO:0000313" key="3">
    <source>
        <dbReference type="EMBL" id="KAG5296380.1"/>
    </source>
</evidence>
<comment type="caution">
    <text evidence="3">The sequence shown here is derived from an EMBL/GenBank/DDBJ whole genome shotgun (WGS) entry which is preliminary data.</text>
</comment>
<feature type="compositionally biased region" description="Low complexity" evidence="1">
    <location>
        <begin position="375"/>
        <end position="387"/>
    </location>
</feature>
<dbReference type="VEuPathDB" id="FungiDB:I7I52_07012"/>
<evidence type="ECO:0000313" key="4">
    <source>
        <dbReference type="Proteomes" id="UP000670092"/>
    </source>
</evidence>
<evidence type="ECO:0000256" key="1">
    <source>
        <dbReference type="SAM" id="MobiDB-lite"/>
    </source>
</evidence>
<dbReference type="InterPro" id="IPR003615">
    <property type="entry name" value="HNH_nuc"/>
</dbReference>